<keyword evidence="2" id="KW-1185">Reference proteome</keyword>
<dbReference type="AlphaFoldDB" id="A0A1J1H383"/>
<reference evidence="1" key="1">
    <citation type="submission" date="2015-04" db="EMBL/GenBank/DDBJ databases">
        <authorList>
            <consortium name="Pathogen Informatics"/>
        </authorList>
    </citation>
    <scope>NUCLEOTIDE SEQUENCE [LARGE SCALE GENOMIC DNA]</scope>
    <source>
        <strain evidence="1">8A</strain>
    </source>
</reference>
<dbReference type="GeneID" id="39728910"/>
<evidence type="ECO:0000313" key="1">
    <source>
        <dbReference type="EMBL" id="CRG97949.1"/>
    </source>
</evidence>
<dbReference type="EMBL" id="CVMV01000117">
    <property type="protein sequence ID" value="CRG97949.1"/>
    <property type="molecule type" value="Genomic_DNA"/>
</dbReference>
<dbReference type="RefSeq" id="XP_028530748.1">
    <property type="nucleotide sequence ID" value="XM_028674390.1"/>
</dbReference>
<dbReference type="Proteomes" id="UP000220797">
    <property type="component" value="Unassembled WGS sequence"/>
</dbReference>
<sequence>MNDFSILFIRKLVPCVSLNKINSVYLLKHLENVCEHIFQENKYNVKKPIKNCFSNVFLKKKGKKKKKITNSVISTERSNKIFRQVYQYFDKATVLLPELGPNGILRLLYALLKVKNFERNKAKKITVLKYIEYYILRSSINDEIFNFWKHFTINDAVLLFKMFIMNDYFSYDLLNTLTNKIIDNIKCSVPSDIVIFLSAYHTYKQKIKYKRYKIKEIFLTYNSLKILYNEVVNNFDLTNKEICNFIMFYSLYGKSISLDEKIMIYFKVVQHIEKTMLIYSPEQIKNLIISLFRIHNFTFDNTFNENIYKCYDKTLTNEILKKLFKLYNYRNIDVKIEDELNILDQSLKNKYYDYNSLEDMIFNIKNNISNLKNKNQIKYINLVIKLLNVYRNENNIHISSQKKFNYFMLRHILSESLSFFNLKYKFLPWNLMHIVLKYQLNDAKKILPYKYELKT</sequence>
<comment type="caution">
    <text evidence="1">The sequence shown here is derived from an EMBL/GenBank/DDBJ whole genome shotgun (WGS) entry which is preliminary data.</text>
</comment>
<proteinExistence type="predicted"/>
<evidence type="ECO:0000313" key="2">
    <source>
        <dbReference type="Proteomes" id="UP000220797"/>
    </source>
</evidence>
<accession>A0A1J1H383</accession>
<dbReference type="OMA" id="THKEMCT"/>
<dbReference type="OrthoDB" id="371790at2759"/>
<gene>
    <name evidence="1" type="ORF">PGAL8A_00038600</name>
</gene>
<dbReference type="VEuPathDB" id="PlasmoDB:PGAL8A_00038600"/>
<organism evidence="1 2">
    <name type="scientific">Plasmodium gallinaceum</name>
    <dbReference type="NCBI Taxonomy" id="5849"/>
    <lineage>
        <taxon>Eukaryota</taxon>
        <taxon>Sar</taxon>
        <taxon>Alveolata</taxon>
        <taxon>Apicomplexa</taxon>
        <taxon>Aconoidasida</taxon>
        <taxon>Haemosporida</taxon>
        <taxon>Plasmodiidae</taxon>
        <taxon>Plasmodium</taxon>
        <taxon>Plasmodium (Haemamoeba)</taxon>
    </lineage>
</organism>
<protein>
    <submittedName>
        <fullName evidence="1">Uncharacterized protein</fullName>
    </submittedName>
</protein>
<name>A0A1J1H383_PLAGA</name>